<evidence type="ECO:0000256" key="1">
    <source>
        <dbReference type="SAM" id="MobiDB-lite"/>
    </source>
</evidence>
<comment type="caution">
    <text evidence="3">The sequence shown here is derived from an EMBL/GenBank/DDBJ whole genome shotgun (WGS) entry which is preliminary data.</text>
</comment>
<organism evidence="3 4">
    <name type="scientific">Apiospora marii</name>
    <dbReference type="NCBI Taxonomy" id="335849"/>
    <lineage>
        <taxon>Eukaryota</taxon>
        <taxon>Fungi</taxon>
        <taxon>Dikarya</taxon>
        <taxon>Ascomycota</taxon>
        <taxon>Pezizomycotina</taxon>
        <taxon>Sordariomycetes</taxon>
        <taxon>Xylariomycetidae</taxon>
        <taxon>Amphisphaeriales</taxon>
        <taxon>Apiosporaceae</taxon>
        <taxon>Apiospora</taxon>
    </lineage>
</organism>
<reference evidence="3 4" key="1">
    <citation type="submission" date="2023-01" db="EMBL/GenBank/DDBJ databases">
        <title>Analysis of 21 Apiospora genomes using comparative genomics revels a genus with tremendous synthesis potential of carbohydrate active enzymes and secondary metabolites.</title>
        <authorList>
            <person name="Sorensen T."/>
        </authorList>
    </citation>
    <scope>NUCLEOTIDE SEQUENCE [LARGE SCALE GENOMIC DNA]</scope>
    <source>
        <strain evidence="3 4">CBS 20057</strain>
    </source>
</reference>
<dbReference type="Proteomes" id="UP001396898">
    <property type="component" value="Unassembled WGS sequence"/>
</dbReference>
<dbReference type="Pfam" id="PF25534">
    <property type="entry name" value="DUF7918"/>
    <property type="match status" value="1"/>
</dbReference>
<accession>A0ABR1RIE7</accession>
<evidence type="ECO:0000313" key="4">
    <source>
        <dbReference type="Proteomes" id="UP001396898"/>
    </source>
</evidence>
<gene>
    <name evidence="3" type="ORF">PG991_010411</name>
</gene>
<feature type="compositionally biased region" description="Basic and acidic residues" evidence="1">
    <location>
        <begin position="320"/>
        <end position="340"/>
    </location>
</feature>
<evidence type="ECO:0000259" key="2">
    <source>
        <dbReference type="Pfam" id="PF25534"/>
    </source>
</evidence>
<keyword evidence="4" id="KW-1185">Reference proteome</keyword>
<dbReference type="InterPro" id="IPR057678">
    <property type="entry name" value="DUF7918"/>
</dbReference>
<feature type="region of interest" description="Disordered" evidence="1">
    <location>
        <begin position="286"/>
        <end position="340"/>
    </location>
</feature>
<name>A0ABR1RIE7_9PEZI</name>
<dbReference type="PANTHER" id="PTHR36223:SF1">
    <property type="entry name" value="TRANSCRIPTION ELONGATION FACTOR EAF N-TERMINAL DOMAIN-CONTAINING PROTEIN"/>
    <property type="match status" value="1"/>
</dbReference>
<evidence type="ECO:0000313" key="3">
    <source>
        <dbReference type="EMBL" id="KAK8013036.1"/>
    </source>
</evidence>
<feature type="compositionally biased region" description="Basic and acidic residues" evidence="1">
    <location>
        <begin position="286"/>
        <end position="303"/>
    </location>
</feature>
<protein>
    <recommendedName>
        <fullName evidence="2">DUF7918 domain-containing protein</fullName>
    </recommendedName>
</protein>
<dbReference type="PANTHER" id="PTHR36223">
    <property type="entry name" value="BETA-LACTAMASE-TYPE TRANSPEPTIDASE FOLD DOMAIN CONTAINING PROTEIN"/>
    <property type="match status" value="1"/>
</dbReference>
<proteinExistence type="predicted"/>
<dbReference type="EMBL" id="JAQQWI010000015">
    <property type="protein sequence ID" value="KAK8013036.1"/>
    <property type="molecule type" value="Genomic_DNA"/>
</dbReference>
<feature type="domain" description="DUF7918" evidence="2">
    <location>
        <begin position="9"/>
        <end position="263"/>
    </location>
</feature>
<sequence length="340" mass="38777">MAVIDELQGLEAWVEINGQRAQEYSKQDDDDGDNDIQLLASATKTADLVALNVQAIPHVVKYIEAIPDQYFAIHFKKAADFTRQCDHLGITFTVDKNTTSLCHEHSQPKRHGNSEWHKYSAHVSSGNDKIGFSRHLYKFGEVNHVEAYDLTKESLDKAMGNAKRYGSIAVIVYRMSSSKFVKRKNYSKAPPANLPQEVPEKVFKGAAVTHCTTFEHESRTGRPRWVDYYEENIFQDPLKRPCAVFEFRYRSKEGLYQEGVLERPDPVDDMSPEELRRLARIGLDHESNNVAKQDPDQKIKQEGAGDVLNRKRFASGTADSPRKRYKETVRDDGKVEVDLE</sequence>